<keyword evidence="1" id="KW-0472">Membrane</keyword>
<dbReference type="Proteomes" id="UP001303601">
    <property type="component" value="Chromosome"/>
</dbReference>
<keyword evidence="3" id="KW-1185">Reference proteome</keyword>
<feature type="transmembrane region" description="Helical" evidence="1">
    <location>
        <begin position="92"/>
        <end position="115"/>
    </location>
</feature>
<protein>
    <recommendedName>
        <fullName evidence="4">Transmembrane protein</fullName>
    </recommendedName>
</protein>
<name>A0ABZ0PB10_9BACT</name>
<sequence>MFVIIFTQLSTLILFLLTFILSIKKIRYNYFINDTLEFLLENKKHMNISLQGYFTRSKIIIIFDIISLVLALSNMIFIIIKGPENQNIKIVLLLYLTFFTIIILLELIYLVSWYFKITKQYKRYNLECKNNNCWEEYYLSIDKLNLINQKYEVIFSYFTSNEARICKRWDTRYVWFSNFPTYQKMQKIFLKIKTNQEKINYINNLMFSKPLVFELNKTVLDREQLSLLYYKLLECVKKGEDGYEG</sequence>
<feature type="transmembrane region" description="Helical" evidence="1">
    <location>
        <begin position="6"/>
        <end position="23"/>
    </location>
</feature>
<gene>
    <name evidence="2" type="ORF">R9B83_00400</name>
</gene>
<evidence type="ECO:0000313" key="3">
    <source>
        <dbReference type="Proteomes" id="UP001303601"/>
    </source>
</evidence>
<evidence type="ECO:0000256" key="1">
    <source>
        <dbReference type="SAM" id="Phobius"/>
    </source>
</evidence>
<keyword evidence="1" id="KW-1133">Transmembrane helix</keyword>
<evidence type="ECO:0008006" key="4">
    <source>
        <dbReference type="Google" id="ProtNLM"/>
    </source>
</evidence>
<evidence type="ECO:0000313" key="2">
    <source>
        <dbReference type="EMBL" id="WPB54026.1"/>
    </source>
</evidence>
<accession>A0ABZ0PB10</accession>
<reference evidence="2" key="1">
    <citation type="submission" date="2023-11" db="EMBL/GenBank/DDBJ databases">
        <title>Completed genome sequence of Mycoplasma equirhinis type strain M432/72.</title>
        <authorList>
            <person name="Spergser J."/>
        </authorList>
    </citation>
    <scope>NUCLEOTIDE SEQUENCE [LARGE SCALE GENOMIC DNA]</scope>
    <source>
        <strain evidence="2">M432/72</strain>
    </source>
</reference>
<dbReference type="GeneID" id="94493325"/>
<keyword evidence="1" id="KW-0812">Transmembrane</keyword>
<dbReference type="EMBL" id="CP137845">
    <property type="protein sequence ID" value="WPB54026.1"/>
    <property type="molecule type" value="Genomic_DNA"/>
</dbReference>
<organism evidence="2 3">
    <name type="scientific">Metamycoplasma equirhinis</name>
    <dbReference type="NCBI Taxonomy" id="92402"/>
    <lineage>
        <taxon>Bacteria</taxon>
        <taxon>Bacillati</taxon>
        <taxon>Mycoplasmatota</taxon>
        <taxon>Mycoplasmoidales</taxon>
        <taxon>Metamycoplasmataceae</taxon>
        <taxon>Metamycoplasma</taxon>
    </lineage>
</organism>
<proteinExistence type="predicted"/>
<dbReference type="RefSeq" id="WP_140031411.1">
    <property type="nucleotide sequence ID" value="NZ_CP137845.1"/>
</dbReference>
<feature type="transmembrane region" description="Helical" evidence="1">
    <location>
        <begin position="59"/>
        <end position="80"/>
    </location>
</feature>